<dbReference type="PANTHER" id="PTHR11394:SF137">
    <property type="entry name" value="C-X-C CHEMOKINE RECEPTOR TYPE 3 ISOFORM X1-RELATED"/>
    <property type="match status" value="1"/>
</dbReference>
<proteinExistence type="inferred from homology"/>
<evidence type="ECO:0000256" key="13">
    <source>
        <dbReference type="SAM" id="Phobius"/>
    </source>
</evidence>
<evidence type="ECO:0000256" key="9">
    <source>
        <dbReference type="ARBA" id="ARBA00023170"/>
    </source>
</evidence>
<dbReference type="SUPFAM" id="SSF81321">
    <property type="entry name" value="Family A G protein-coupled receptor-like"/>
    <property type="match status" value="1"/>
</dbReference>
<keyword evidence="9 12" id="KW-0675">Receptor</keyword>
<protein>
    <recommendedName>
        <fullName evidence="12">Taste receptor type 2</fullName>
    </recommendedName>
</protein>
<dbReference type="EMBL" id="JAUPFM010000001">
    <property type="protein sequence ID" value="KAK2862124.1"/>
    <property type="molecule type" value="Genomic_DNA"/>
</dbReference>
<dbReference type="GO" id="GO:0033038">
    <property type="term" value="F:bitter taste receptor activity"/>
    <property type="evidence" value="ECO:0007669"/>
    <property type="project" value="InterPro"/>
</dbReference>
<dbReference type="GO" id="GO:0004930">
    <property type="term" value="F:G protein-coupled receptor activity"/>
    <property type="evidence" value="ECO:0007669"/>
    <property type="project" value="UniProtKB-KW"/>
</dbReference>
<evidence type="ECO:0000256" key="8">
    <source>
        <dbReference type="ARBA" id="ARBA00023136"/>
    </source>
</evidence>
<keyword evidence="5 12" id="KW-0812">Transmembrane</keyword>
<keyword evidence="3 12" id="KW-0919">Taste</keyword>
<keyword evidence="16" id="KW-1185">Reference proteome</keyword>
<dbReference type="AlphaFoldDB" id="A0AA88NPX2"/>
<keyword evidence="6 13" id="KW-1133">Transmembrane helix</keyword>
<evidence type="ECO:0000259" key="14">
    <source>
        <dbReference type="PROSITE" id="PS50262"/>
    </source>
</evidence>
<dbReference type="Proteomes" id="UP001187415">
    <property type="component" value="Unassembled WGS sequence"/>
</dbReference>
<dbReference type="PRINTS" id="PR00237">
    <property type="entry name" value="GPCRRHODOPSN"/>
</dbReference>
<evidence type="ECO:0000313" key="16">
    <source>
        <dbReference type="Proteomes" id="UP001187415"/>
    </source>
</evidence>
<dbReference type="InterPro" id="IPR007960">
    <property type="entry name" value="TAS2R"/>
</dbReference>
<gene>
    <name evidence="15" type="ORF">Q5P01_001657</name>
</gene>
<keyword evidence="8 12" id="KW-0472">Membrane</keyword>
<keyword evidence="7 12" id="KW-0297">G-protein coupled receptor</keyword>
<dbReference type="Pfam" id="PF05296">
    <property type="entry name" value="TAS2R"/>
    <property type="match status" value="1"/>
</dbReference>
<evidence type="ECO:0000256" key="1">
    <source>
        <dbReference type="ARBA" id="ARBA00004141"/>
    </source>
</evidence>
<evidence type="ECO:0000256" key="11">
    <source>
        <dbReference type="RuleBase" id="RU004423"/>
    </source>
</evidence>
<feature type="transmembrane region" description="Helical" evidence="13">
    <location>
        <begin position="101"/>
        <end position="122"/>
    </location>
</feature>
<dbReference type="CDD" id="cd00637">
    <property type="entry name" value="7tm_classA_rhodopsin-like"/>
    <property type="match status" value="1"/>
</dbReference>
<dbReference type="InterPro" id="IPR017452">
    <property type="entry name" value="GPCR_Rhodpsn_7TM"/>
</dbReference>
<keyword evidence="4 12" id="KW-0716">Sensory transduction</keyword>
<name>A0AA88NPX2_CHASR</name>
<evidence type="ECO:0000256" key="6">
    <source>
        <dbReference type="ARBA" id="ARBA00022989"/>
    </source>
</evidence>
<evidence type="ECO:0000256" key="12">
    <source>
        <dbReference type="RuleBase" id="RU004424"/>
    </source>
</evidence>
<dbReference type="GO" id="GO:0016020">
    <property type="term" value="C:membrane"/>
    <property type="evidence" value="ECO:0007669"/>
    <property type="project" value="UniProtKB-SubCell"/>
</dbReference>
<evidence type="ECO:0000256" key="7">
    <source>
        <dbReference type="ARBA" id="ARBA00023040"/>
    </source>
</evidence>
<comment type="subcellular location">
    <subcellularLocation>
        <location evidence="1 12">Membrane</location>
        <topology evidence="1 12">Multi-pass membrane protein</topology>
    </subcellularLocation>
</comment>
<feature type="domain" description="G-protein coupled receptors family 1 profile" evidence="14">
    <location>
        <begin position="35"/>
        <end position="261"/>
    </location>
</feature>
<keyword evidence="10 12" id="KW-0807">Transducer</keyword>
<accession>A0AA88NPX2</accession>
<reference evidence="15" key="1">
    <citation type="submission" date="2023-07" db="EMBL/GenBank/DDBJ databases">
        <title>Chromosome-level Genome Assembly of Striped Snakehead (Channa striata).</title>
        <authorList>
            <person name="Liu H."/>
        </authorList>
    </citation>
    <scope>NUCLEOTIDE SEQUENCE</scope>
    <source>
        <strain evidence="15">Gz</strain>
        <tissue evidence="15">Muscle</tissue>
    </source>
</reference>
<dbReference type="PANTHER" id="PTHR11394">
    <property type="entry name" value="TASTE RECEPTOR TYPE 2"/>
    <property type="match status" value="1"/>
</dbReference>
<comment type="caution">
    <text evidence="15">The sequence shown here is derived from an EMBL/GenBank/DDBJ whole genome shotgun (WGS) entry which is preliminary data.</text>
</comment>
<evidence type="ECO:0000256" key="3">
    <source>
        <dbReference type="ARBA" id="ARBA00022480"/>
    </source>
</evidence>
<dbReference type="Gene3D" id="1.20.1070.10">
    <property type="entry name" value="Rhodopsin 7-helix transmembrane proteins"/>
    <property type="match status" value="1"/>
</dbReference>
<evidence type="ECO:0000313" key="15">
    <source>
        <dbReference type="EMBL" id="KAK2862124.1"/>
    </source>
</evidence>
<organism evidence="15 16">
    <name type="scientific">Channa striata</name>
    <name type="common">Snakehead murrel</name>
    <name type="synonym">Ophicephalus striatus</name>
    <dbReference type="NCBI Taxonomy" id="64152"/>
    <lineage>
        <taxon>Eukaryota</taxon>
        <taxon>Metazoa</taxon>
        <taxon>Chordata</taxon>
        <taxon>Craniata</taxon>
        <taxon>Vertebrata</taxon>
        <taxon>Euteleostomi</taxon>
        <taxon>Actinopterygii</taxon>
        <taxon>Neopterygii</taxon>
        <taxon>Teleostei</taxon>
        <taxon>Neoteleostei</taxon>
        <taxon>Acanthomorphata</taxon>
        <taxon>Anabantaria</taxon>
        <taxon>Anabantiformes</taxon>
        <taxon>Channoidei</taxon>
        <taxon>Channidae</taxon>
        <taxon>Channa</taxon>
    </lineage>
</organism>
<feature type="transmembrane region" description="Helical" evidence="13">
    <location>
        <begin position="142"/>
        <end position="163"/>
    </location>
</feature>
<dbReference type="PROSITE" id="PS50262">
    <property type="entry name" value="G_PROTEIN_RECEP_F1_2"/>
    <property type="match status" value="1"/>
</dbReference>
<dbReference type="InterPro" id="IPR000276">
    <property type="entry name" value="GPCR_Rhodpsn"/>
</dbReference>
<evidence type="ECO:0000256" key="5">
    <source>
        <dbReference type="ARBA" id="ARBA00022692"/>
    </source>
</evidence>
<sequence>MTKNEDKKLGDKFHVMLSAAQASIYATLLILAILGNGTLIGVIGKSVFVDRGRARSSDIIIINMALSNLLVSLMRNTMLVISDFGFELQSSAVLCQFLMGVWVWLRSVSVWSTFFLSAFHLLTLRRVVPRFGNSPRGASKTLLLSLGLIWLLNYICSIPAHIFSTKGTLMLVSSTTRPVLKCVWNFPSVFSGLAFATTSIVIHEMIPILLMTLASLCSLYTLYNHARIRPTMQNALVIKRIPAERRAAKVGKKRVLYTVSVTYFNYNHSFSTEFLLVIARFSNIIFLALSPAALAFGHRRLRSFIKSMLTY</sequence>
<evidence type="ECO:0000256" key="4">
    <source>
        <dbReference type="ARBA" id="ARBA00022606"/>
    </source>
</evidence>
<feature type="transmembrane region" description="Helical" evidence="13">
    <location>
        <begin position="274"/>
        <end position="296"/>
    </location>
</feature>
<feature type="transmembrane region" description="Helical" evidence="13">
    <location>
        <begin position="24"/>
        <end position="48"/>
    </location>
</feature>
<feature type="transmembrane region" description="Helical" evidence="13">
    <location>
        <begin position="208"/>
        <end position="226"/>
    </location>
</feature>
<comment type="similarity">
    <text evidence="2 11">Belongs to the G-protein coupled receptor T2R family.</text>
</comment>
<evidence type="ECO:0000256" key="2">
    <source>
        <dbReference type="ARBA" id="ARBA00007376"/>
    </source>
</evidence>
<feature type="transmembrane region" description="Helical" evidence="13">
    <location>
        <begin position="60"/>
        <end position="81"/>
    </location>
</feature>
<evidence type="ECO:0000256" key="10">
    <source>
        <dbReference type="ARBA" id="ARBA00023224"/>
    </source>
</evidence>